<dbReference type="GO" id="GO:0016787">
    <property type="term" value="F:hydrolase activity"/>
    <property type="evidence" value="ECO:0007669"/>
    <property type="project" value="UniProtKB-KW"/>
</dbReference>
<gene>
    <name evidence="2" type="ORF">V5F30_09455</name>
</gene>
<dbReference type="RefSeq" id="WP_394008153.1">
    <property type="nucleotide sequence ID" value="NZ_JBAFUR010000002.1"/>
</dbReference>
<protein>
    <submittedName>
        <fullName evidence="2">Alpha/beta fold hydrolase</fullName>
    </submittedName>
</protein>
<comment type="caution">
    <text evidence="2">The sequence shown here is derived from an EMBL/GenBank/DDBJ whole genome shotgun (WGS) entry which is preliminary data.</text>
</comment>
<keyword evidence="2" id="KW-0378">Hydrolase</keyword>
<dbReference type="Pfam" id="PF12697">
    <property type="entry name" value="Abhydrolase_6"/>
    <property type="match status" value="1"/>
</dbReference>
<reference evidence="2 3" key="1">
    <citation type="submission" date="2024-02" db="EMBL/GenBank/DDBJ databases">
        <title>Expansion and revision of Xanthobacter and proposal of Roseixanthobacter gen. nov.</title>
        <authorList>
            <person name="Soltysiak M.P.M."/>
            <person name="Jalihal A."/>
            <person name="Ory A."/>
            <person name="Chrisophersen C."/>
            <person name="Lee A.D."/>
            <person name="Boulton J."/>
            <person name="Springer M."/>
        </authorList>
    </citation>
    <scope>NUCLEOTIDE SEQUENCE [LARGE SCALE GENOMIC DNA]</scope>
    <source>
        <strain evidence="2 3">CB5</strain>
    </source>
</reference>
<dbReference type="InterPro" id="IPR000073">
    <property type="entry name" value="AB_hydrolase_1"/>
</dbReference>
<dbReference type="InterPro" id="IPR029058">
    <property type="entry name" value="AB_hydrolase_fold"/>
</dbReference>
<dbReference type="Proteomes" id="UP001604043">
    <property type="component" value="Unassembled WGS sequence"/>
</dbReference>
<dbReference type="InterPro" id="IPR050266">
    <property type="entry name" value="AB_hydrolase_sf"/>
</dbReference>
<accession>A0ABW6ZHE0</accession>
<evidence type="ECO:0000313" key="3">
    <source>
        <dbReference type="Proteomes" id="UP001604043"/>
    </source>
</evidence>
<dbReference type="Gene3D" id="3.40.50.1820">
    <property type="entry name" value="alpha/beta hydrolase"/>
    <property type="match status" value="1"/>
</dbReference>
<name>A0ABW6ZHE0_9HYPH</name>
<dbReference type="EMBL" id="JBAFUR010000002">
    <property type="protein sequence ID" value="MFG1252426.1"/>
    <property type="molecule type" value="Genomic_DNA"/>
</dbReference>
<evidence type="ECO:0000313" key="2">
    <source>
        <dbReference type="EMBL" id="MFG1252426.1"/>
    </source>
</evidence>
<keyword evidence="3" id="KW-1185">Reference proteome</keyword>
<organism evidence="2 3">
    <name type="scientific">Xanthobacter aminoxidans</name>
    <dbReference type="NCBI Taxonomy" id="186280"/>
    <lineage>
        <taxon>Bacteria</taxon>
        <taxon>Pseudomonadati</taxon>
        <taxon>Pseudomonadota</taxon>
        <taxon>Alphaproteobacteria</taxon>
        <taxon>Hyphomicrobiales</taxon>
        <taxon>Xanthobacteraceae</taxon>
        <taxon>Xanthobacter</taxon>
    </lineage>
</organism>
<evidence type="ECO:0000259" key="1">
    <source>
        <dbReference type="Pfam" id="PF12697"/>
    </source>
</evidence>
<dbReference type="PRINTS" id="PR00111">
    <property type="entry name" value="ABHYDROLASE"/>
</dbReference>
<proteinExistence type="predicted"/>
<dbReference type="SUPFAM" id="SSF53474">
    <property type="entry name" value="alpha/beta-Hydrolases"/>
    <property type="match status" value="1"/>
</dbReference>
<feature type="domain" description="AB hydrolase-1" evidence="1">
    <location>
        <begin position="22"/>
        <end position="249"/>
    </location>
</feature>
<sequence length="272" mass="27609">MLTANTSAAGLSAHITGTGPSIVFLHSLLSDRGSLEPMVPLLSDRFRLVLLDLPGFGGSPRAGGLDGQADAVAAAVAAACPGEMPILFGNGYGSFLALATALRHPQLSSGLFLAGCGAGFTEEGRGAFRFMAAKAGKDGLEAIAETAMLRLFPAAMAARVPQTLAERRAAFVATNPEVFGEACGILATLDLKDAARHLAVPVFACAGTLDAATPPVMARELADLVPNGTFHEIPDCAHVPTLQAPAEVAVLLTGFVSTVEAPPEPVAAAQAG</sequence>
<dbReference type="PANTHER" id="PTHR43798">
    <property type="entry name" value="MONOACYLGLYCEROL LIPASE"/>
    <property type="match status" value="1"/>
</dbReference>